<keyword evidence="2" id="KW-0547">Nucleotide-binding</keyword>
<feature type="binding site" evidence="2">
    <location>
        <begin position="12"/>
        <end position="15"/>
    </location>
    <ligand>
        <name>FAD</name>
        <dbReference type="ChEBI" id="CHEBI:57692"/>
    </ligand>
</feature>
<dbReference type="SUPFAM" id="SSF51905">
    <property type="entry name" value="FAD/NAD(P)-binding domain"/>
    <property type="match status" value="1"/>
</dbReference>
<dbReference type="AlphaFoldDB" id="A0A3G9G3B9"/>
<gene>
    <name evidence="3" type="ORF">EM6_0007</name>
</gene>
<dbReference type="InterPro" id="IPR036188">
    <property type="entry name" value="FAD/NAD-bd_sf"/>
</dbReference>
<dbReference type="Gene3D" id="3.50.50.60">
    <property type="entry name" value="FAD/NAD(P)-binding domain"/>
    <property type="match status" value="1"/>
</dbReference>
<dbReference type="InterPro" id="IPR050816">
    <property type="entry name" value="Flavin-dep_Halogenase_NPB"/>
</dbReference>
<dbReference type="Pfam" id="PF04820">
    <property type="entry name" value="Trp_halogenase"/>
    <property type="match status" value="1"/>
</dbReference>
<evidence type="ECO:0000313" key="4">
    <source>
        <dbReference type="Proteomes" id="UP000278756"/>
    </source>
</evidence>
<evidence type="ECO:0000256" key="1">
    <source>
        <dbReference type="PIRSR" id="PIRSR011396-1"/>
    </source>
</evidence>
<sequence>MRPVKKVVIAGGGTAGWCAAAALSKLLGTLIDITLIESEEIGIVGVGEATIPTARTFHHFLGIDERAFLKATNATYKLGIAFENWARDGDRYIHSFGEIGKSNWMAPFHHVWMAARDKGFGGDLGDYCFELRAAEEGKFFTSDTARINYAYHFDAVLYGRFLRQFSEAHGARRIEGRICEVRQDADTGFITALALESGEVIDGDLFIDCTGFKGLLIEETLKTGFEDWSHWLPTDRALAVQTARSGRLDPYTRAIAHGEGWRWRIPLQNRVGNGLVYASGHLTDEAARERLLSLVDGEPLTEPRLIRYRTGRRKKIWNKNCLTVGLSSGFIEPLESTSIHLFQIAVTRLIQMFPFGGITEAVSDHYNEIARREIEKVRDFVILHYKLTQRDDTAFWRERRDMSVPDSLTERLEMFREHGHAWQAADDLFRVDSWVQVLLGQRLEPQSHHAIGQLMSEAQLRQALDGLKTHIARTVEAMPTHEAFLKSYLAA</sequence>
<dbReference type="GO" id="GO:0000166">
    <property type="term" value="F:nucleotide binding"/>
    <property type="evidence" value="ECO:0007669"/>
    <property type="project" value="UniProtKB-KW"/>
</dbReference>
<reference evidence="4" key="1">
    <citation type="journal article" date="2017" name="Biotechnol. Biofuels">
        <title>Evaluation of environmental bacterial communities as a factor affecting the growth of duckweed Lemna minor.</title>
        <authorList>
            <person name="Ishizawa H."/>
            <person name="Kuroda M."/>
            <person name="Morikawa M."/>
            <person name="Ike M."/>
        </authorList>
    </citation>
    <scope>NUCLEOTIDE SEQUENCE [LARGE SCALE GENOMIC DNA]</scope>
    <source>
        <strain evidence="4">M6</strain>
    </source>
</reference>
<dbReference type="Proteomes" id="UP000278756">
    <property type="component" value="Chromosome 1"/>
</dbReference>
<accession>A0A3G9G3B9</accession>
<feature type="binding site" evidence="2">
    <location>
        <position position="326"/>
    </location>
    <ligand>
        <name>FAD</name>
        <dbReference type="ChEBI" id="CHEBI:57692"/>
    </ligand>
</feature>
<dbReference type="PANTHER" id="PTHR43747">
    <property type="entry name" value="FAD-BINDING PROTEIN"/>
    <property type="match status" value="1"/>
</dbReference>
<proteinExistence type="predicted"/>
<reference evidence="4" key="2">
    <citation type="journal article" date="2017" name="Plant Physiol. Biochem.">
        <title>Differential oxidative and antioxidative response of duckweed Lemna minor toward plant growth promoting/inhibiting bacteria.</title>
        <authorList>
            <person name="Ishizawa H."/>
            <person name="Kuroda M."/>
            <person name="Morikawa M."/>
            <person name="Ike M."/>
        </authorList>
    </citation>
    <scope>NUCLEOTIDE SEQUENCE [LARGE SCALE GENOMIC DNA]</scope>
    <source>
        <strain evidence="4">M6</strain>
    </source>
</reference>
<keyword evidence="2" id="KW-0274">FAD</keyword>
<dbReference type="InterPro" id="IPR033856">
    <property type="entry name" value="Trp_halogen"/>
</dbReference>
<feature type="binding site" evidence="2">
    <location>
        <position position="339"/>
    </location>
    <ligand>
        <name>FAD</name>
        <dbReference type="ChEBI" id="CHEBI:57692"/>
    </ligand>
</feature>
<feature type="binding site" evidence="2">
    <location>
        <position position="77"/>
    </location>
    <ligand>
        <name>7-chloro-L-tryptophan</name>
        <dbReference type="ChEBI" id="CHEBI:58713"/>
    </ligand>
</feature>
<dbReference type="PANTHER" id="PTHR43747:SF4">
    <property type="entry name" value="FLAVIN-DEPENDENT TRYPTOPHAN HALOGENASE"/>
    <property type="match status" value="1"/>
</dbReference>
<dbReference type="InterPro" id="IPR006905">
    <property type="entry name" value="Flavin_halogenase"/>
</dbReference>
<dbReference type="EMBL" id="AP018827">
    <property type="protein sequence ID" value="BBF79444.1"/>
    <property type="molecule type" value="Genomic_DNA"/>
</dbReference>
<keyword evidence="2" id="KW-0285">Flavoprotein</keyword>
<name>A0A3G9G3B9_9CAUL</name>
<feature type="active site" evidence="1">
    <location>
        <position position="77"/>
    </location>
</feature>
<protein>
    <submittedName>
        <fullName evidence="3">Tryptophan halogenase</fullName>
    </submittedName>
</protein>
<feature type="binding site" evidence="2">
    <location>
        <position position="335"/>
    </location>
    <ligand>
        <name>L-tryptophan</name>
        <dbReference type="ChEBI" id="CHEBI:57912"/>
    </ligand>
</feature>
<dbReference type="GO" id="GO:0004497">
    <property type="term" value="F:monooxygenase activity"/>
    <property type="evidence" value="ECO:0007669"/>
    <property type="project" value="InterPro"/>
</dbReference>
<organism evidence="3 4">
    <name type="scientific">Asticcacaulis excentricus</name>
    <dbReference type="NCBI Taxonomy" id="78587"/>
    <lineage>
        <taxon>Bacteria</taxon>
        <taxon>Pseudomonadati</taxon>
        <taxon>Pseudomonadota</taxon>
        <taxon>Alphaproteobacteria</taxon>
        <taxon>Caulobacterales</taxon>
        <taxon>Caulobacteraceae</taxon>
        <taxon>Asticcacaulis</taxon>
    </lineage>
</organism>
<evidence type="ECO:0000256" key="2">
    <source>
        <dbReference type="PIRSR" id="PIRSR011396-2"/>
    </source>
</evidence>
<dbReference type="PIRSF" id="PIRSF011396">
    <property type="entry name" value="Trp_halogenase"/>
    <property type="match status" value="1"/>
</dbReference>
<dbReference type="OrthoDB" id="5695497at2"/>
<dbReference type="RefSeq" id="WP_126419450.1">
    <property type="nucleotide sequence ID" value="NZ_AP018827.1"/>
</dbReference>
<evidence type="ECO:0000313" key="3">
    <source>
        <dbReference type="EMBL" id="BBF79444.1"/>
    </source>
</evidence>